<comment type="caution">
    <text evidence="2">The sequence shown here is derived from an EMBL/GenBank/DDBJ whole genome shotgun (WGS) entry which is preliminary data.</text>
</comment>
<protein>
    <submittedName>
        <fullName evidence="2">Uncharacterized protein</fullName>
    </submittedName>
</protein>
<keyword evidence="3" id="KW-1185">Reference proteome</keyword>
<evidence type="ECO:0000313" key="3">
    <source>
        <dbReference type="Proteomes" id="UP001138709"/>
    </source>
</evidence>
<dbReference type="RefSeq" id="WP_211847484.1">
    <property type="nucleotide sequence ID" value="NZ_JAAEDL010000015.1"/>
</dbReference>
<evidence type="ECO:0000313" key="2">
    <source>
        <dbReference type="EMBL" id="MBR0681949.1"/>
    </source>
</evidence>
<reference evidence="2" key="2">
    <citation type="journal article" date="2021" name="Syst. Appl. Microbiol.">
        <title>Roseomonas hellenica sp. nov., isolated from roots of wild-growing Alkanna tinctoria.</title>
        <authorList>
            <person name="Rat A."/>
            <person name="Naranjo H.D."/>
            <person name="Lebbe L."/>
            <person name="Cnockaert M."/>
            <person name="Krigas N."/>
            <person name="Grigoriadou K."/>
            <person name="Maloupa E."/>
            <person name="Willems A."/>
        </authorList>
    </citation>
    <scope>NUCLEOTIDE SEQUENCE</scope>
    <source>
        <strain evidence="2">LMG 31228</strain>
    </source>
</reference>
<gene>
    <name evidence="2" type="ORF">GXW74_15750</name>
</gene>
<organism evidence="2 3">
    <name type="scientific">Neoroseomonas eburnea</name>
    <dbReference type="NCBI Taxonomy" id="1346889"/>
    <lineage>
        <taxon>Bacteria</taxon>
        <taxon>Pseudomonadati</taxon>
        <taxon>Pseudomonadota</taxon>
        <taxon>Alphaproteobacteria</taxon>
        <taxon>Acetobacterales</taxon>
        <taxon>Acetobacteraceae</taxon>
        <taxon>Neoroseomonas</taxon>
    </lineage>
</organism>
<name>A0A9X9XE13_9PROT</name>
<evidence type="ECO:0000256" key="1">
    <source>
        <dbReference type="SAM" id="MobiDB-lite"/>
    </source>
</evidence>
<dbReference type="Proteomes" id="UP001138709">
    <property type="component" value="Unassembled WGS sequence"/>
</dbReference>
<proteinExistence type="predicted"/>
<sequence>MPEQPDNPLDGRGATIRGPVTPAEIDDGGIYAEGALICVRPRRSGNALTLGGAIAEAQNETTAAEIARRCAMHDPAITAMRVIDMHWSRNGRETPETMALFYPAWQVEAWQLIRVLLDQEGR</sequence>
<dbReference type="EMBL" id="JAAEDL010000015">
    <property type="protein sequence ID" value="MBR0681949.1"/>
    <property type="molecule type" value="Genomic_DNA"/>
</dbReference>
<dbReference type="AlphaFoldDB" id="A0A9X9XE13"/>
<reference evidence="2" key="1">
    <citation type="submission" date="2020-01" db="EMBL/GenBank/DDBJ databases">
        <authorList>
            <person name="Rat A."/>
        </authorList>
    </citation>
    <scope>NUCLEOTIDE SEQUENCE</scope>
    <source>
        <strain evidence="2">LMG 31228</strain>
    </source>
</reference>
<feature type="region of interest" description="Disordered" evidence="1">
    <location>
        <begin position="1"/>
        <end position="20"/>
    </location>
</feature>
<accession>A0A9X9XE13</accession>